<dbReference type="InterPro" id="IPR029058">
    <property type="entry name" value="AB_hydrolase_fold"/>
</dbReference>
<feature type="region of interest" description="Disordered" evidence="7">
    <location>
        <begin position="77"/>
        <end position="185"/>
    </location>
</feature>
<evidence type="ECO:0000313" key="11">
    <source>
        <dbReference type="Proteomes" id="UP001165080"/>
    </source>
</evidence>
<dbReference type="Pfam" id="PF00561">
    <property type="entry name" value="Abhydrolase_1"/>
    <property type="match status" value="1"/>
</dbReference>
<evidence type="ECO:0000256" key="5">
    <source>
        <dbReference type="ARBA" id="ARBA00023098"/>
    </source>
</evidence>
<gene>
    <name evidence="10" type="primary">PLEST010791</name>
    <name evidence="10" type="ORF">PLESTB_001620600</name>
</gene>
<feature type="region of interest" description="Disordered" evidence="7">
    <location>
        <begin position="447"/>
        <end position="468"/>
    </location>
</feature>
<organism evidence="10 11">
    <name type="scientific">Pleodorina starrii</name>
    <dbReference type="NCBI Taxonomy" id="330485"/>
    <lineage>
        <taxon>Eukaryota</taxon>
        <taxon>Viridiplantae</taxon>
        <taxon>Chlorophyta</taxon>
        <taxon>core chlorophytes</taxon>
        <taxon>Chlorophyceae</taxon>
        <taxon>CS clade</taxon>
        <taxon>Chlamydomonadales</taxon>
        <taxon>Volvocaceae</taxon>
        <taxon>Pleodorina</taxon>
    </lineage>
</organism>
<dbReference type="GO" id="GO:0016787">
    <property type="term" value="F:hydrolase activity"/>
    <property type="evidence" value="ECO:0007669"/>
    <property type="project" value="UniProtKB-KW"/>
</dbReference>
<evidence type="ECO:0000259" key="8">
    <source>
        <dbReference type="Pfam" id="PF00561"/>
    </source>
</evidence>
<comment type="similarity">
    <text evidence="1">Belongs to the AB hydrolase superfamily. Lipase family.</text>
</comment>
<feature type="compositionally biased region" description="Low complexity" evidence="7">
    <location>
        <begin position="154"/>
        <end position="185"/>
    </location>
</feature>
<dbReference type="PANTHER" id="PTHR11005">
    <property type="entry name" value="LYSOSOMAL ACID LIPASE-RELATED"/>
    <property type="match status" value="1"/>
</dbReference>
<dbReference type="Gene3D" id="3.40.50.1820">
    <property type="entry name" value="alpha/beta hydrolase"/>
    <property type="match status" value="1"/>
</dbReference>
<evidence type="ECO:0000256" key="4">
    <source>
        <dbReference type="ARBA" id="ARBA00022963"/>
    </source>
</evidence>
<keyword evidence="2" id="KW-0732">Signal</keyword>
<feature type="domain" description="AB hydrolase-1" evidence="8">
    <location>
        <begin position="230"/>
        <end position="338"/>
    </location>
</feature>
<comment type="caution">
    <text evidence="10">The sequence shown here is derived from an EMBL/GenBank/DDBJ whole genome shotgun (WGS) entry which is preliminary data.</text>
</comment>
<evidence type="ECO:0008006" key="12">
    <source>
        <dbReference type="Google" id="ProtNLM"/>
    </source>
</evidence>
<dbReference type="Proteomes" id="UP001165080">
    <property type="component" value="Unassembled WGS sequence"/>
</dbReference>
<accession>A0A9W6BZ36</accession>
<sequence>MVAIVAVANGAWWLAQRFGADGLSSATSARNAAQRQEAPYDAMAALVLPFGYTLEEHFVQTEDGYILRLFRLGARTQQGPSTGQLLSPSRTAAPDPRPQSTDATLPEPATITTTTTSEPSDEARRRTAAEEQQPAAAGDPGGTSASTSTEVPEPTIATPTPNTGTGTGTSSAAAIAAAPSTGASTGARGPVAFLHHPLMGSSVDFAVMGPGRSLAFILADAGTRGKGRGRCGYDVWLTNVRGNRFSRNHTALDPDAPGDMEAFWSYSWDEHVSLDLPAALDLVAAVTGQDTGMLFVGYSQGTTVCLAALSSQPRVSRRIAAAVLLAPVAFVSHMTSPLFRWMAQWKLERLFRYVGMHEYGGHHPAAARLASSFCGRHPAPCTAYLELLCGTNPSPPSPASPYAGNLDPALLPAIMTFLPSGTSVQNMAHWGQVVRESDPVRLPYYDYGTDCSKPDPPDSSSSSSSLRTGGRYPCNQAAYNGSRVPPAYPLSSITTPLALFTGGRDSLADPVDVALLLSALQRGPGAEGGGPVVLLHHDEPDYGHLDFGVGYDAADRIYPLVLAFMRQFAAPGAGAATAAAAAAAA</sequence>
<dbReference type="SUPFAM" id="SSF53474">
    <property type="entry name" value="alpha/beta-Hydrolases"/>
    <property type="match status" value="1"/>
</dbReference>
<name>A0A9W6BZ36_9CHLO</name>
<proteinExistence type="inferred from homology"/>
<reference evidence="10 11" key="1">
    <citation type="journal article" date="2023" name="Commun. Biol.">
        <title>Reorganization of the ancestral sex-determining regions during the evolution of trioecy in Pleodorina starrii.</title>
        <authorList>
            <person name="Takahashi K."/>
            <person name="Suzuki S."/>
            <person name="Kawai-Toyooka H."/>
            <person name="Yamamoto K."/>
            <person name="Hamaji T."/>
            <person name="Ootsuki R."/>
            <person name="Yamaguchi H."/>
            <person name="Kawachi M."/>
            <person name="Higashiyama T."/>
            <person name="Nozaki H."/>
        </authorList>
    </citation>
    <scope>NUCLEOTIDE SEQUENCE [LARGE SCALE GENOMIC DNA]</scope>
    <source>
        <strain evidence="10 11">NIES-4479</strain>
    </source>
</reference>
<feature type="compositionally biased region" description="Polar residues" evidence="7">
    <location>
        <begin position="77"/>
        <end position="90"/>
    </location>
</feature>
<evidence type="ECO:0000256" key="1">
    <source>
        <dbReference type="ARBA" id="ARBA00010701"/>
    </source>
</evidence>
<evidence type="ECO:0000256" key="6">
    <source>
        <dbReference type="ARBA" id="ARBA00023180"/>
    </source>
</evidence>
<keyword evidence="3" id="KW-0378">Hydrolase</keyword>
<dbReference type="Pfam" id="PF04083">
    <property type="entry name" value="Abhydro_lipase"/>
    <property type="match status" value="1"/>
</dbReference>
<evidence type="ECO:0000256" key="2">
    <source>
        <dbReference type="ARBA" id="ARBA00022729"/>
    </source>
</evidence>
<keyword evidence="11" id="KW-1185">Reference proteome</keyword>
<feature type="compositionally biased region" description="Low complexity" evidence="7">
    <location>
        <begin position="103"/>
        <end position="118"/>
    </location>
</feature>
<dbReference type="EMBL" id="BRXU01000035">
    <property type="protein sequence ID" value="GLC60500.1"/>
    <property type="molecule type" value="Genomic_DNA"/>
</dbReference>
<evidence type="ECO:0000256" key="7">
    <source>
        <dbReference type="SAM" id="MobiDB-lite"/>
    </source>
</evidence>
<dbReference type="InterPro" id="IPR000073">
    <property type="entry name" value="AB_hydrolase_1"/>
</dbReference>
<keyword evidence="6" id="KW-0325">Glycoprotein</keyword>
<dbReference type="GO" id="GO:0016042">
    <property type="term" value="P:lipid catabolic process"/>
    <property type="evidence" value="ECO:0007669"/>
    <property type="project" value="UniProtKB-KW"/>
</dbReference>
<dbReference type="InterPro" id="IPR006693">
    <property type="entry name" value="AB_hydrolase_lipase"/>
</dbReference>
<evidence type="ECO:0000313" key="10">
    <source>
        <dbReference type="EMBL" id="GLC60500.1"/>
    </source>
</evidence>
<protein>
    <recommendedName>
        <fullName evidence="12">AB hydrolase-1 domain-containing protein</fullName>
    </recommendedName>
</protein>
<keyword evidence="4" id="KW-0442">Lipid degradation</keyword>
<evidence type="ECO:0000259" key="9">
    <source>
        <dbReference type="Pfam" id="PF04083"/>
    </source>
</evidence>
<dbReference type="FunFam" id="3.40.50.1820:FF:000057">
    <property type="entry name" value="Lipase"/>
    <property type="match status" value="1"/>
</dbReference>
<feature type="domain" description="Partial AB-hydrolase lipase" evidence="9">
    <location>
        <begin position="48"/>
        <end position="78"/>
    </location>
</feature>
<evidence type="ECO:0000256" key="3">
    <source>
        <dbReference type="ARBA" id="ARBA00022801"/>
    </source>
</evidence>
<keyword evidence="5" id="KW-0443">Lipid metabolism</keyword>
<dbReference type="AlphaFoldDB" id="A0A9W6BZ36"/>